<gene>
    <name evidence="3" type="ORF">BSL82_19030</name>
</gene>
<dbReference type="PANTHER" id="PTHR30203">
    <property type="entry name" value="OUTER MEMBRANE CATION EFFLUX PROTEIN"/>
    <property type="match status" value="1"/>
</dbReference>
<feature type="chain" id="PRO_5009857799" evidence="2">
    <location>
        <begin position="21"/>
        <end position="433"/>
    </location>
</feature>
<dbReference type="Proteomes" id="UP000182063">
    <property type="component" value="Plasmid pHSL4"/>
</dbReference>
<protein>
    <submittedName>
        <fullName evidence="3">Transporter</fullName>
    </submittedName>
</protein>
<keyword evidence="2" id="KW-0732">Signal</keyword>
<geneLocation type="plasmid" evidence="4">
    <name>phsl4</name>
</geneLocation>
<dbReference type="InterPro" id="IPR010131">
    <property type="entry name" value="MdtP/NodT-like"/>
</dbReference>
<keyword evidence="3" id="KW-0614">Plasmid</keyword>
<dbReference type="RefSeq" id="WP_066664347.1">
    <property type="nucleotide sequence ID" value="NZ_CP018225.1"/>
</dbReference>
<evidence type="ECO:0000256" key="1">
    <source>
        <dbReference type="ARBA" id="ARBA00007613"/>
    </source>
</evidence>
<reference evidence="3 4" key="1">
    <citation type="submission" date="2016-11" db="EMBL/GenBank/DDBJ databases">
        <title>Complete Genome Sequence of alachlor-degrading Sphingomonas sp. strain JJ-A5.</title>
        <authorList>
            <person name="Lee H."/>
            <person name="Ka J.-O."/>
        </authorList>
    </citation>
    <scope>NUCLEOTIDE SEQUENCE [LARGE SCALE GENOMIC DNA]</scope>
    <source>
        <strain evidence="3 4">JJ-A5</strain>
        <plasmid evidence="4">phsl4</plasmid>
    </source>
</reference>
<keyword evidence="4" id="KW-1185">Reference proteome</keyword>
<dbReference type="KEGG" id="sphj:BSL82_19030"/>
<dbReference type="Gene3D" id="1.20.1600.10">
    <property type="entry name" value="Outer membrane efflux proteins (OEP)"/>
    <property type="match status" value="1"/>
</dbReference>
<dbReference type="GO" id="GO:0015562">
    <property type="term" value="F:efflux transmembrane transporter activity"/>
    <property type="evidence" value="ECO:0007669"/>
    <property type="project" value="InterPro"/>
</dbReference>
<dbReference type="SUPFAM" id="SSF56954">
    <property type="entry name" value="Outer membrane efflux proteins (OEP)"/>
    <property type="match status" value="1"/>
</dbReference>
<dbReference type="Pfam" id="PF02321">
    <property type="entry name" value="OEP"/>
    <property type="match status" value="2"/>
</dbReference>
<accession>A0A1L4A125</accession>
<sequence length="433" mass="45197">MHRLLAALLAATACASIAQAQTASPVDTGAAQPQSTSPALIGPSFTVDRALELAGVVSPSLEAATADIRAAEAGRRVAGLRPNPSVMVEAENVAGSGPYRGTQSLEATTSLTLPIELGGKRSARIAVADARTDRATIQATIAQADLRLNVIRAYAEAASAERRLITARDQARIANETLRAAQVRVQAGRASPIEAERANVARVNADAALTREERAVEVARFTLSRIIGQPIAGPLDTDWFSRAPATYGPLRPIDSTGTLMMAAANADFAIADAGVRLARSQRVPDLTLGAGARRLEQTNDTAAIFSLSIPIPMFNNGRAALSQATAERQSADARRRLTALDVDQAIARAQADAANAATNAAAASGPALAAAEEAARIARIGYREGKFGQLDLLDAERTLAQTRAAAIDALLSYHIAQAQLERLTARAPITQGE</sequence>
<dbReference type="InterPro" id="IPR003423">
    <property type="entry name" value="OMP_efflux"/>
</dbReference>
<dbReference type="EMBL" id="CP018225">
    <property type="protein sequence ID" value="API61529.1"/>
    <property type="molecule type" value="Genomic_DNA"/>
</dbReference>
<dbReference type="PANTHER" id="PTHR30203:SF24">
    <property type="entry name" value="BLR4935 PROTEIN"/>
    <property type="match status" value="1"/>
</dbReference>
<evidence type="ECO:0000313" key="4">
    <source>
        <dbReference type="Proteomes" id="UP000182063"/>
    </source>
</evidence>
<evidence type="ECO:0000313" key="3">
    <source>
        <dbReference type="EMBL" id="API61529.1"/>
    </source>
</evidence>
<dbReference type="AlphaFoldDB" id="A0A1L4A125"/>
<dbReference type="OrthoDB" id="9791261at2"/>
<name>A0A1L4A125_9SPHN</name>
<organism evidence="3 4">
    <name type="scientific">Tardibacter chloracetimidivorans</name>
    <dbReference type="NCBI Taxonomy" id="1921510"/>
    <lineage>
        <taxon>Bacteria</taxon>
        <taxon>Pseudomonadati</taxon>
        <taxon>Pseudomonadota</taxon>
        <taxon>Alphaproteobacteria</taxon>
        <taxon>Sphingomonadales</taxon>
        <taxon>Sphingomonadaceae</taxon>
        <taxon>Tardibacter</taxon>
    </lineage>
</organism>
<feature type="signal peptide" evidence="2">
    <location>
        <begin position="1"/>
        <end position="20"/>
    </location>
</feature>
<proteinExistence type="inferred from homology"/>
<evidence type="ECO:0000256" key="2">
    <source>
        <dbReference type="SAM" id="SignalP"/>
    </source>
</evidence>
<comment type="similarity">
    <text evidence="1">Belongs to the outer membrane factor (OMF) (TC 1.B.17) family.</text>
</comment>